<keyword evidence="1" id="KW-0489">Methyltransferase</keyword>
<organism evidence="1 2">
    <name type="scientific">Chitinimonas arctica</name>
    <dbReference type="NCBI Taxonomy" id="2594795"/>
    <lineage>
        <taxon>Bacteria</taxon>
        <taxon>Pseudomonadati</taxon>
        <taxon>Pseudomonadota</taxon>
        <taxon>Betaproteobacteria</taxon>
        <taxon>Neisseriales</taxon>
        <taxon>Chitinibacteraceae</taxon>
        <taxon>Chitinimonas</taxon>
    </lineage>
</organism>
<protein>
    <submittedName>
        <fullName evidence="1">Class I SAM-dependent methyltransferase</fullName>
    </submittedName>
</protein>
<keyword evidence="2" id="KW-1185">Reference proteome</keyword>
<proteinExistence type="predicted"/>
<evidence type="ECO:0000313" key="2">
    <source>
        <dbReference type="Proteomes" id="UP000317550"/>
    </source>
</evidence>
<keyword evidence="1" id="KW-0808">Transferase</keyword>
<dbReference type="AlphaFoldDB" id="A0A516SDN4"/>
<dbReference type="OrthoDB" id="9810247at2"/>
<dbReference type="RefSeq" id="WP_144277664.1">
    <property type="nucleotide sequence ID" value="NZ_CP041730.1"/>
</dbReference>
<dbReference type="KEGG" id="cari:FNU76_07770"/>
<dbReference type="EMBL" id="CP041730">
    <property type="protein sequence ID" value="QDQ26265.1"/>
    <property type="molecule type" value="Genomic_DNA"/>
</dbReference>
<dbReference type="GO" id="GO:0032259">
    <property type="term" value="P:methylation"/>
    <property type="evidence" value="ECO:0007669"/>
    <property type="project" value="UniProtKB-KW"/>
</dbReference>
<name>A0A516SDN4_9NEIS</name>
<dbReference type="PANTHER" id="PTHR43861:SF6">
    <property type="entry name" value="METHYLTRANSFERASE TYPE 11"/>
    <property type="match status" value="1"/>
</dbReference>
<dbReference type="SUPFAM" id="SSF53335">
    <property type="entry name" value="S-adenosyl-L-methionine-dependent methyltransferases"/>
    <property type="match status" value="1"/>
</dbReference>
<accession>A0A516SDN4</accession>
<dbReference type="GO" id="GO:0008168">
    <property type="term" value="F:methyltransferase activity"/>
    <property type="evidence" value="ECO:0007669"/>
    <property type="project" value="UniProtKB-KW"/>
</dbReference>
<gene>
    <name evidence="1" type="ORF">FNU76_07770</name>
</gene>
<dbReference type="InterPro" id="IPR029063">
    <property type="entry name" value="SAM-dependent_MTases_sf"/>
</dbReference>
<sequence length="242" mass="27233">MSERLQELDRIAVDYHLNHDVPDKFIENLCQEYCCDWLETLIGPNDSVLELGYGDGITLQRLADKPKQYTVVEGAAKLVQLIREKHPGVEAIHTLFEDYQPTEPYDKVLALHVLEHVDDPVALARRMHGWLKPGGELVIVVPNSESLHRQLAVLMGLQPTLDTLSPRDHVVGHQRVYDLPTLATHLRESGFEPISERGFFVKSLPNGMMLDYSPALIQAMNQLSDKLPAHLLANLAVVARKV</sequence>
<dbReference type="CDD" id="cd02440">
    <property type="entry name" value="AdoMet_MTases"/>
    <property type="match status" value="1"/>
</dbReference>
<evidence type="ECO:0000313" key="1">
    <source>
        <dbReference type="EMBL" id="QDQ26265.1"/>
    </source>
</evidence>
<dbReference type="PANTHER" id="PTHR43861">
    <property type="entry name" value="TRANS-ACONITATE 2-METHYLTRANSFERASE-RELATED"/>
    <property type="match status" value="1"/>
</dbReference>
<reference evidence="2" key="1">
    <citation type="submission" date="2019-07" db="EMBL/GenBank/DDBJ databases">
        <title>Chitinimonas sp. nov., isolated from Ny-Alesund, arctica soil.</title>
        <authorList>
            <person name="Xu Q."/>
            <person name="Peng F."/>
        </authorList>
    </citation>
    <scope>NUCLEOTIDE SEQUENCE [LARGE SCALE GENOMIC DNA]</scope>
    <source>
        <strain evidence="2">R3-44</strain>
    </source>
</reference>
<dbReference type="Pfam" id="PF13489">
    <property type="entry name" value="Methyltransf_23"/>
    <property type="match status" value="1"/>
</dbReference>
<dbReference type="Gene3D" id="3.40.50.150">
    <property type="entry name" value="Vaccinia Virus protein VP39"/>
    <property type="match status" value="1"/>
</dbReference>
<dbReference type="Proteomes" id="UP000317550">
    <property type="component" value="Chromosome"/>
</dbReference>